<gene>
    <name evidence="2" type="ORF">F8S09_04765</name>
</gene>
<evidence type="ECO:0000313" key="2">
    <source>
        <dbReference type="EMBL" id="MPY66009.1"/>
    </source>
</evidence>
<dbReference type="InterPro" id="IPR035959">
    <property type="entry name" value="RutC-like_sf"/>
</dbReference>
<accession>A0A7X1TR45</accession>
<dbReference type="CDD" id="cd00448">
    <property type="entry name" value="YjgF_YER057c_UK114_family"/>
    <property type="match status" value="1"/>
</dbReference>
<evidence type="ECO:0000313" key="3">
    <source>
        <dbReference type="Proteomes" id="UP000484842"/>
    </source>
</evidence>
<name>A0A7X1TR45_9DEIO</name>
<dbReference type="GO" id="GO:0005829">
    <property type="term" value="C:cytosol"/>
    <property type="evidence" value="ECO:0007669"/>
    <property type="project" value="TreeGrafter"/>
</dbReference>
<dbReference type="Gene3D" id="3.30.1330.40">
    <property type="entry name" value="RutC-like"/>
    <property type="match status" value="1"/>
</dbReference>
<dbReference type="PANTHER" id="PTHR11803:SF58">
    <property type="entry name" value="PROTEIN HMF1-RELATED"/>
    <property type="match status" value="1"/>
</dbReference>
<proteinExistence type="inferred from homology"/>
<dbReference type="InterPro" id="IPR006175">
    <property type="entry name" value="YjgF/YER057c/UK114"/>
</dbReference>
<dbReference type="Proteomes" id="UP000484842">
    <property type="component" value="Unassembled WGS sequence"/>
</dbReference>
<dbReference type="AlphaFoldDB" id="A0A7X1TR45"/>
<comment type="similarity">
    <text evidence="1">Belongs to the RutC family.</text>
</comment>
<dbReference type="GO" id="GO:0019239">
    <property type="term" value="F:deaminase activity"/>
    <property type="evidence" value="ECO:0007669"/>
    <property type="project" value="TreeGrafter"/>
</dbReference>
<sequence length="135" mass="14432">MGESADHLRFVQVPALGLTPGYSHLAEVRGGRTVYLSGQIAVDAQGEVVGPGDFTTQARQVFENLRLALAEVGRTFDHVVKLTLFLTDMADLPQLRAVRDEFIDLAQPPASSAVQVAGLVRPELLVEVEAIAAAP</sequence>
<dbReference type="Pfam" id="PF01042">
    <property type="entry name" value="Ribonuc_L-PSP"/>
    <property type="match status" value="1"/>
</dbReference>
<keyword evidence="3" id="KW-1185">Reference proteome</keyword>
<dbReference type="EMBL" id="WBSL01000001">
    <property type="protein sequence ID" value="MPY66009.1"/>
    <property type="molecule type" value="Genomic_DNA"/>
</dbReference>
<comment type="caution">
    <text evidence="2">The sequence shown here is derived from an EMBL/GenBank/DDBJ whole genome shotgun (WGS) entry which is preliminary data.</text>
</comment>
<dbReference type="PANTHER" id="PTHR11803">
    <property type="entry name" value="2-IMINOBUTANOATE/2-IMINOPROPANOATE DEAMINASE RIDA"/>
    <property type="match status" value="1"/>
</dbReference>
<protein>
    <submittedName>
        <fullName evidence="2">RidA family protein</fullName>
    </submittedName>
</protein>
<dbReference type="SUPFAM" id="SSF55298">
    <property type="entry name" value="YjgF-like"/>
    <property type="match status" value="1"/>
</dbReference>
<reference evidence="2 3" key="1">
    <citation type="submission" date="2019-10" db="EMBL/GenBank/DDBJ databases">
        <title>Deinococcus sp. isolated from soil.</title>
        <authorList>
            <person name="Li Y."/>
            <person name="Wang J."/>
        </authorList>
    </citation>
    <scope>NUCLEOTIDE SEQUENCE [LARGE SCALE GENOMIC DNA]</scope>
    <source>
        <strain evidence="2 3">SDU3-2</strain>
    </source>
</reference>
<organism evidence="2 3">
    <name type="scientific">Deinococcus terrestris</name>
    <dbReference type="NCBI Taxonomy" id="2651870"/>
    <lineage>
        <taxon>Bacteria</taxon>
        <taxon>Thermotogati</taxon>
        <taxon>Deinococcota</taxon>
        <taxon>Deinococci</taxon>
        <taxon>Deinococcales</taxon>
        <taxon>Deinococcaceae</taxon>
        <taxon>Deinococcus</taxon>
    </lineage>
</organism>
<evidence type="ECO:0000256" key="1">
    <source>
        <dbReference type="ARBA" id="ARBA00010552"/>
    </source>
</evidence>